<dbReference type="SUPFAM" id="SSF46689">
    <property type="entry name" value="Homeodomain-like"/>
    <property type="match status" value="1"/>
</dbReference>
<dbReference type="RefSeq" id="WP_010837005.1">
    <property type="nucleotide sequence ID" value="NZ_APMY01000028.1"/>
</dbReference>
<organism evidence="7 8">
    <name type="scientific">Rhodococcus rhodnii LMG 5362</name>
    <dbReference type="NCBI Taxonomy" id="1273125"/>
    <lineage>
        <taxon>Bacteria</taxon>
        <taxon>Bacillati</taxon>
        <taxon>Actinomycetota</taxon>
        <taxon>Actinomycetes</taxon>
        <taxon>Mycobacteriales</taxon>
        <taxon>Nocardiaceae</taxon>
        <taxon>Rhodococcus</taxon>
    </lineage>
</organism>
<dbReference type="PATRIC" id="fig|1273125.3.peg.903"/>
<protein>
    <submittedName>
        <fullName evidence="7">TetR family transcriptional regulator</fullName>
    </submittedName>
</protein>
<dbReference type="Proteomes" id="UP000013525">
    <property type="component" value="Unassembled WGS sequence"/>
</dbReference>
<keyword evidence="1" id="KW-0805">Transcription regulation</keyword>
<feature type="compositionally biased region" description="Basic and acidic residues" evidence="5">
    <location>
        <begin position="1"/>
        <end position="18"/>
    </location>
</feature>
<evidence type="ECO:0000256" key="1">
    <source>
        <dbReference type="ARBA" id="ARBA00023015"/>
    </source>
</evidence>
<feature type="DNA-binding region" description="H-T-H motif" evidence="4">
    <location>
        <begin position="68"/>
        <end position="87"/>
    </location>
</feature>
<evidence type="ECO:0000256" key="3">
    <source>
        <dbReference type="ARBA" id="ARBA00023163"/>
    </source>
</evidence>
<evidence type="ECO:0000256" key="2">
    <source>
        <dbReference type="ARBA" id="ARBA00023125"/>
    </source>
</evidence>
<dbReference type="InterPro" id="IPR009057">
    <property type="entry name" value="Homeodomain-like_sf"/>
</dbReference>
<keyword evidence="2 4" id="KW-0238">DNA-binding</keyword>
<evidence type="ECO:0000256" key="4">
    <source>
        <dbReference type="PROSITE-ProRule" id="PRU00335"/>
    </source>
</evidence>
<dbReference type="InterPro" id="IPR036271">
    <property type="entry name" value="Tet_transcr_reg_TetR-rel_C_sf"/>
</dbReference>
<keyword evidence="3" id="KW-0804">Transcription</keyword>
<dbReference type="EMBL" id="APMY01000028">
    <property type="protein sequence ID" value="EOM77692.1"/>
    <property type="molecule type" value="Genomic_DNA"/>
</dbReference>
<evidence type="ECO:0000313" key="7">
    <source>
        <dbReference type="EMBL" id="EOM77692.1"/>
    </source>
</evidence>
<keyword evidence="8" id="KW-1185">Reference proteome</keyword>
<dbReference type="eggNOG" id="COG1309">
    <property type="taxonomic scope" value="Bacteria"/>
</dbReference>
<dbReference type="Gene3D" id="1.10.10.60">
    <property type="entry name" value="Homeodomain-like"/>
    <property type="match status" value="1"/>
</dbReference>
<name>R7WQV1_9NOCA</name>
<feature type="domain" description="HTH tetR-type" evidence="6">
    <location>
        <begin position="45"/>
        <end position="105"/>
    </location>
</feature>
<dbReference type="InterPro" id="IPR050109">
    <property type="entry name" value="HTH-type_TetR-like_transc_reg"/>
</dbReference>
<dbReference type="GO" id="GO:0045892">
    <property type="term" value="P:negative regulation of DNA-templated transcription"/>
    <property type="evidence" value="ECO:0007669"/>
    <property type="project" value="InterPro"/>
</dbReference>
<dbReference type="InterPro" id="IPR001647">
    <property type="entry name" value="HTH_TetR"/>
</dbReference>
<dbReference type="SUPFAM" id="SSF48498">
    <property type="entry name" value="Tetracyclin repressor-like, C-terminal domain"/>
    <property type="match status" value="1"/>
</dbReference>
<accession>R7WQV1</accession>
<reference evidence="7 8" key="1">
    <citation type="journal article" date="2013" name="Genome Announc.">
        <title>Draft Genome Sequence of Rhodococcus rhodnii Strain LMG5362, a Symbiont of Rhodnius prolixus (Hemiptera, Reduviidae, Triatominae), the Principle Vector of Trypanosoma cruzi.</title>
        <authorList>
            <person name="Pachebat J.A."/>
            <person name="van Keulen G."/>
            <person name="Whitten M.M."/>
            <person name="Girdwood S."/>
            <person name="Del Sol R."/>
            <person name="Dyson P.J."/>
            <person name="Facey P.D."/>
        </authorList>
    </citation>
    <scope>NUCLEOTIDE SEQUENCE [LARGE SCALE GENOMIC DNA]</scope>
    <source>
        <strain evidence="7 8">LMG 5362</strain>
    </source>
</reference>
<dbReference type="GO" id="GO:0003700">
    <property type="term" value="F:DNA-binding transcription factor activity"/>
    <property type="evidence" value="ECO:0007669"/>
    <property type="project" value="TreeGrafter"/>
</dbReference>
<evidence type="ECO:0000259" key="6">
    <source>
        <dbReference type="PROSITE" id="PS50977"/>
    </source>
</evidence>
<dbReference type="AlphaFoldDB" id="R7WQV1"/>
<dbReference type="GO" id="GO:0000976">
    <property type="term" value="F:transcription cis-regulatory region binding"/>
    <property type="evidence" value="ECO:0007669"/>
    <property type="project" value="TreeGrafter"/>
</dbReference>
<comment type="caution">
    <text evidence="7">The sequence shown here is derived from an EMBL/GenBank/DDBJ whole genome shotgun (WGS) entry which is preliminary data.</text>
</comment>
<dbReference type="PANTHER" id="PTHR30055:SF151">
    <property type="entry name" value="TRANSCRIPTIONAL REGULATORY PROTEIN"/>
    <property type="match status" value="1"/>
</dbReference>
<dbReference type="InterPro" id="IPR004111">
    <property type="entry name" value="Repressor_TetR_C"/>
</dbReference>
<sequence>MSENDENGHTNDGTERRAPTLGERFAALWRTDDDRTRTRRGRPARVSRRQIVDAGVAIADADGLDAVSMRSVAKSLGVGAMTLYSHVPGRAELVDAMIDAAYADFVAPEPDSPWREALEQYARGGWDLLTRHPWLLDVNAWRLPLGPHIFAFQEAGYRALVDTGLTGPQVVESIGIVDSMVQSLVRSSLAEAADSRDGIDYATYWNSTGEFWENTFEPHRFPSMTRLWAIGAFDTSAVPFQLRIGGLLDSLQLLVDDARARGGTRIPQVDECLAEMERPER</sequence>
<evidence type="ECO:0000256" key="5">
    <source>
        <dbReference type="SAM" id="MobiDB-lite"/>
    </source>
</evidence>
<dbReference type="Pfam" id="PF02909">
    <property type="entry name" value="TetR_C_1"/>
    <property type="match status" value="1"/>
</dbReference>
<dbReference type="PANTHER" id="PTHR30055">
    <property type="entry name" value="HTH-TYPE TRANSCRIPTIONAL REGULATOR RUTR"/>
    <property type="match status" value="1"/>
</dbReference>
<dbReference type="PROSITE" id="PS50977">
    <property type="entry name" value="HTH_TETR_2"/>
    <property type="match status" value="1"/>
</dbReference>
<feature type="region of interest" description="Disordered" evidence="5">
    <location>
        <begin position="1"/>
        <end position="23"/>
    </location>
</feature>
<dbReference type="Pfam" id="PF00440">
    <property type="entry name" value="TetR_N"/>
    <property type="match status" value="1"/>
</dbReference>
<dbReference type="Gene3D" id="1.10.357.10">
    <property type="entry name" value="Tetracycline Repressor, domain 2"/>
    <property type="match status" value="1"/>
</dbReference>
<evidence type="ECO:0000313" key="8">
    <source>
        <dbReference type="Proteomes" id="UP000013525"/>
    </source>
</evidence>
<proteinExistence type="predicted"/>
<gene>
    <name evidence="7" type="ORF">Rrhod_0933</name>
</gene>